<reference evidence="1" key="1">
    <citation type="submission" date="2018-11" db="EMBL/GenBank/DDBJ databases">
        <authorList>
            <consortium name="Pathogen Informatics"/>
        </authorList>
    </citation>
    <scope>NUCLEOTIDE SEQUENCE</scope>
</reference>
<proteinExistence type="predicted"/>
<dbReference type="Proteomes" id="UP000784294">
    <property type="component" value="Unassembled WGS sequence"/>
</dbReference>
<dbReference type="OrthoDB" id="6278588at2759"/>
<evidence type="ECO:0000313" key="2">
    <source>
        <dbReference type="Proteomes" id="UP000784294"/>
    </source>
</evidence>
<organism evidence="1 2">
    <name type="scientific">Protopolystoma xenopodis</name>
    <dbReference type="NCBI Taxonomy" id="117903"/>
    <lineage>
        <taxon>Eukaryota</taxon>
        <taxon>Metazoa</taxon>
        <taxon>Spiralia</taxon>
        <taxon>Lophotrochozoa</taxon>
        <taxon>Platyhelminthes</taxon>
        <taxon>Monogenea</taxon>
        <taxon>Polyopisthocotylea</taxon>
        <taxon>Polystomatidea</taxon>
        <taxon>Polystomatidae</taxon>
        <taxon>Protopolystoma</taxon>
    </lineage>
</organism>
<protein>
    <submittedName>
        <fullName evidence="1">Uncharacterized protein</fullName>
    </submittedName>
</protein>
<dbReference type="AlphaFoldDB" id="A0A3S5A3B4"/>
<evidence type="ECO:0000313" key="1">
    <source>
        <dbReference type="EMBL" id="VEL13872.1"/>
    </source>
</evidence>
<dbReference type="EMBL" id="CAAALY010019222">
    <property type="protein sequence ID" value="VEL13872.1"/>
    <property type="molecule type" value="Genomic_DNA"/>
</dbReference>
<keyword evidence="2" id="KW-1185">Reference proteome</keyword>
<sequence length="65" mass="7557">MNPIVEMRLYEQMAMLSPVMAFSWSRWNHECNDRESVILCAVGHLDMAGPVDEVNSFQLNFFFNS</sequence>
<comment type="caution">
    <text evidence="1">The sequence shown here is derived from an EMBL/GenBank/DDBJ whole genome shotgun (WGS) entry which is preliminary data.</text>
</comment>
<accession>A0A3S5A3B4</accession>
<gene>
    <name evidence="1" type="ORF">PXEA_LOCUS7312</name>
</gene>
<name>A0A3S5A3B4_9PLAT</name>